<dbReference type="RefSeq" id="XP_001891216.1">
    <property type="nucleotide sequence ID" value="XM_001891181.1"/>
</dbReference>
<evidence type="ECO:0000313" key="4">
    <source>
        <dbReference type="Proteomes" id="UP000001194"/>
    </source>
</evidence>
<evidence type="ECO:0000313" key="3">
    <source>
        <dbReference type="EMBL" id="EDQ98134.1"/>
    </source>
</evidence>
<feature type="compositionally biased region" description="Polar residues" evidence="1">
    <location>
        <begin position="10"/>
        <end position="20"/>
    </location>
</feature>
<evidence type="ECO:0000256" key="1">
    <source>
        <dbReference type="SAM" id="MobiDB-lite"/>
    </source>
</evidence>
<evidence type="ECO:0000259" key="2">
    <source>
        <dbReference type="Pfam" id="PF20231"/>
    </source>
</evidence>
<feature type="compositionally biased region" description="Low complexity" evidence="1">
    <location>
        <begin position="67"/>
        <end position="76"/>
    </location>
</feature>
<dbReference type="InParanoid" id="B0E4U7"/>
<feature type="region of interest" description="Disordered" evidence="1">
    <location>
        <begin position="1"/>
        <end position="83"/>
    </location>
</feature>
<feature type="domain" description="DUF6589" evidence="2">
    <location>
        <begin position="433"/>
        <end position="853"/>
    </location>
</feature>
<gene>
    <name evidence="3" type="ORF">LACBIDRAFT_309958</name>
</gene>
<feature type="compositionally biased region" description="Acidic residues" evidence="1">
    <location>
        <begin position="24"/>
        <end position="48"/>
    </location>
</feature>
<dbReference type="Proteomes" id="UP000001194">
    <property type="component" value="Unassembled WGS sequence"/>
</dbReference>
<name>B0E4U7_LACBS</name>
<sequence length="1045" mass="117777">MSDDEHHSNDNSNVQANLFSVESPDFDSEVFEYDDEDDSAWEDSDVSDDTEHGSAGSSDKESILEIPSSGPRRSSPITGTKAQQAAIRIRKGCAKRLLTLEKQKEDARKADRERRQVVLQNSLETLQANGLRFWDLMEYVFNPKNGQGNIRYNEFFVRKSNAPRVLDWWMSAKNRGKRAKAEIREWVIRFATRTMAQEAHAVTKLKEFQTMGRNINAQLIQTFDLRKIHERLTTSLAPFSMCLLAALTTARGVKMHTEHRQERTKMVTTFAALLCLGEYSHSNNLAKRMIGLYLYATGAQRQCITVLSTLGLSESYTNLTSQNIRCKRKIKTAEEPNPFVEMPSAAPSTEIVQHTGTLHQLSDSMRSEARELAATGLFSVVYDNINLHFGISEQIVGRHDTQENGTAATVIPLFDAKPEDINLEKFQSAYLNAPPLKLEDILHTPQEQKTFKNNLIYTILRIIVNNGGPGLKKFEPDLQKHQPESTEKIPTHKTDLHPLPSWNIDESSIAGNAEVDEAIVKELQLDREVPEASNRVRFLGGDQLSIARLRALEFIRAGQEEGYEGFFWGAWISGLFHEKLADALGTLLIHFGQPDTISQNAWTLGFHNARIDRLPITLTSLPTYCTSRNLIFVSLYARVLHCLLLVSKYGSLEEYALKVDKWETLVEHATKIFENYANAALVEELRSERAESLEDKAKDAKPTKGDAVFENAVLFMRDALVSREYNDAVKAGDSGRVMLVQKIWALSFRGNGRTKYAYEMLHLIHNLNHVWPEEIRNIVLKNWLVNPSGLPNRNIEMDLAQEHLNFKIKISYKARGSNASWEWLETISPCVVVLGDLQKTLNDTLGGDQGTKHAPPDLKDDIESLMSSLDEHKVYQIQKGRMVKEEEVVKDVVGVGLQNLTAGEKNPLNEYNAAFKRLQRRRKMKPVSLAALEGHSEQAATAHIPTQPPPASPVTSPIPLIPAAEGDEEEFEEGPASNETSEIDKILEDIENGVADETLPRLTEDDVVLDMDEIMVEDEEFVDTDESDSDEGEDDVGWMDDEERE</sequence>
<accession>B0E4U7</accession>
<dbReference type="KEGG" id="lbc:LACBIDRAFT_309958"/>
<dbReference type="HOGENOM" id="CLU_007061_1_0_1"/>
<dbReference type="EMBL" id="DS547506">
    <property type="protein sequence ID" value="EDQ98134.1"/>
    <property type="molecule type" value="Genomic_DNA"/>
</dbReference>
<dbReference type="OrthoDB" id="2496395at2759"/>
<keyword evidence="4" id="KW-1185">Reference proteome</keyword>
<dbReference type="STRING" id="486041.B0E4U7"/>
<dbReference type="Pfam" id="PF20231">
    <property type="entry name" value="DUF6589"/>
    <property type="match status" value="1"/>
</dbReference>
<proteinExistence type="predicted"/>
<feature type="region of interest" description="Disordered" evidence="1">
    <location>
        <begin position="938"/>
        <end position="986"/>
    </location>
</feature>
<protein>
    <submittedName>
        <fullName evidence="3">Predicted protein</fullName>
    </submittedName>
</protein>
<reference evidence="3 4" key="1">
    <citation type="journal article" date="2008" name="Nature">
        <title>The genome of Laccaria bicolor provides insights into mycorrhizal symbiosis.</title>
        <authorList>
            <person name="Martin F."/>
            <person name="Aerts A."/>
            <person name="Ahren D."/>
            <person name="Brun A."/>
            <person name="Danchin E.G.J."/>
            <person name="Duchaussoy F."/>
            <person name="Gibon J."/>
            <person name="Kohler A."/>
            <person name="Lindquist E."/>
            <person name="Pereda V."/>
            <person name="Salamov A."/>
            <person name="Shapiro H.J."/>
            <person name="Wuyts J."/>
            <person name="Blaudez D."/>
            <person name="Buee M."/>
            <person name="Brokstein P."/>
            <person name="Canbaeck B."/>
            <person name="Cohen D."/>
            <person name="Courty P.E."/>
            <person name="Coutinho P.M."/>
            <person name="Delaruelle C."/>
            <person name="Detter J.C."/>
            <person name="Deveau A."/>
            <person name="DiFazio S."/>
            <person name="Duplessis S."/>
            <person name="Fraissinet-Tachet L."/>
            <person name="Lucic E."/>
            <person name="Frey-Klett P."/>
            <person name="Fourrey C."/>
            <person name="Feussner I."/>
            <person name="Gay G."/>
            <person name="Grimwood J."/>
            <person name="Hoegger P.J."/>
            <person name="Jain P."/>
            <person name="Kilaru S."/>
            <person name="Labbe J."/>
            <person name="Lin Y.C."/>
            <person name="Legue V."/>
            <person name="Le Tacon F."/>
            <person name="Marmeisse R."/>
            <person name="Melayah D."/>
            <person name="Montanini B."/>
            <person name="Muratet M."/>
            <person name="Nehls U."/>
            <person name="Niculita-Hirzel H."/>
            <person name="Oudot-Le Secq M.P."/>
            <person name="Peter M."/>
            <person name="Quesneville H."/>
            <person name="Rajashekar B."/>
            <person name="Reich M."/>
            <person name="Rouhier N."/>
            <person name="Schmutz J."/>
            <person name="Yin T."/>
            <person name="Chalot M."/>
            <person name="Henrissat B."/>
            <person name="Kuees U."/>
            <person name="Lucas S."/>
            <person name="Van de Peer Y."/>
            <person name="Podila G.K."/>
            <person name="Polle A."/>
            <person name="Pukkila P.J."/>
            <person name="Richardson P.M."/>
            <person name="Rouze P."/>
            <person name="Sanders I.R."/>
            <person name="Stajich J.E."/>
            <person name="Tunlid A."/>
            <person name="Tuskan G."/>
            <person name="Grigoriev I.V."/>
        </authorList>
    </citation>
    <scope>NUCLEOTIDE SEQUENCE [LARGE SCALE GENOMIC DNA]</scope>
    <source>
        <strain evidence="4">S238N-H82 / ATCC MYA-4686</strain>
    </source>
</reference>
<dbReference type="InterPro" id="IPR046496">
    <property type="entry name" value="DUF6589"/>
</dbReference>
<feature type="region of interest" description="Disordered" evidence="1">
    <location>
        <begin position="478"/>
        <end position="497"/>
    </location>
</feature>
<feature type="compositionally biased region" description="Basic and acidic residues" evidence="1">
    <location>
        <begin position="478"/>
        <end position="496"/>
    </location>
</feature>
<organism evidence="4">
    <name type="scientific">Laccaria bicolor (strain S238N-H82 / ATCC MYA-4686)</name>
    <name type="common">Bicoloured deceiver</name>
    <name type="synonym">Laccaria laccata var. bicolor</name>
    <dbReference type="NCBI Taxonomy" id="486041"/>
    <lineage>
        <taxon>Eukaryota</taxon>
        <taxon>Fungi</taxon>
        <taxon>Dikarya</taxon>
        <taxon>Basidiomycota</taxon>
        <taxon>Agaricomycotina</taxon>
        <taxon>Agaricomycetes</taxon>
        <taxon>Agaricomycetidae</taxon>
        <taxon>Agaricales</taxon>
        <taxon>Agaricineae</taxon>
        <taxon>Hydnangiaceae</taxon>
        <taxon>Laccaria</taxon>
    </lineage>
</organism>
<dbReference type="GeneID" id="6086872"/>
<dbReference type="AlphaFoldDB" id="B0E4U7"/>
<feature type="region of interest" description="Disordered" evidence="1">
    <location>
        <begin position="1017"/>
        <end position="1045"/>
    </location>
</feature>